<dbReference type="Pfam" id="PF14526">
    <property type="entry name" value="Cass2"/>
    <property type="match status" value="1"/>
</dbReference>
<evidence type="ECO:0000313" key="3">
    <source>
        <dbReference type="Proteomes" id="UP001235840"/>
    </source>
</evidence>
<evidence type="ECO:0000313" key="2">
    <source>
        <dbReference type="EMBL" id="MDQ0168526.1"/>
    </source>
</evidence>
<dbReference type="EMBL" id="JAUSTY010000036">
    <property type="protein sequence ID" value="MDQ0168526.1"/>
    <property type="molecule type" value="Genomic_DNA"/>
</dbReference>
<reference evidence="2 3" key="1">
    <citation type="submission" date="2023-07" db="EMBL/GenBank/DDBJ databases">
        <title>Genomic Encyclopedia of Type Strains, Phase IV (KMG-IV): sequencing the most valuable type-strain genomes for metagenomic binning, comparative biology and taxonomic classification.</title>
        <authorList>
            <person name="Goeker M."/>
        </authorList>
    </citation>
    <scope>NUCLEOTIDE SEQUENCE [LARGE SCALE GENOMIC DNA]</scope>
    <source>
        <strain evidence="2 3">DSM 12751</strain>
    </source>
</reference>
<dbReference type="Proteomes" id="UP001235840">
    <property type="component" value="Unassembled WGS sequence"/>
</dbReference>
<proteinExistence type="predicted"/>
<organism evidence="2 3">
    <name type="scientific">Caldalkalibacillus horti</name>
    <dbReference type="NCBI Taxonomy" id="77523"/>
    <lineage>
        <taxon>Bacteria</taxon>
        <taxon>Bacillati</taxon>
        <taxon>Bacillota</taxon>
        <taxon>Bacilli</taxon>
        <taxon>Bacillales</taxon>
        <taxon>Bacillaceae</taxon>
        <taxon>Caldalkalibacillus</taxon>
    </lineage>
</organism>
<keyword evidence="3" id="KW-1185">Reference proteome</keyword>
<gene>
    <name evidence="2" type="ORF">J2S11_004488</name>
</gene>
<accession>A0ABT9W5K9</accession>
<dbReference type="Gene3D" id="3.20.80.10">
    <property type="entry name" value="Regulatory factor, effector binding domain"/>
    <property type="match status" value="1"/>
</dbReference>
<feature type="domain" description="AraC effector-binding" evidence="1">
    <location>
        <begin position="1"/>
        <end position="151"/>
    </location>
</feature>
<evidence type="ECO:0000259" key="1">
    <source>
        <dbReference type="SMART" id="SM00871"/>
    </source>
</evidence>
<dbReference type="RefSeq" id="WP_307398324.1">
    <property type="nucleotide sequence ID" value="NZ_BAAADK010000024.1"/>
</dbReference>
<protein>
    <submittedName>
        <fullName evidence="2">Transcriptional regulator YdeE</fullName>
    </submittedName>
</protein>
<dbReference type="SUPFAM" id="SSF55136">
    <property type="entry name" value="Probable bacterial effector-binding domain"/>
    <property type="match status" value="1"/>
</dbReference>
<dbReference type="InterPro" id="IPR010499">
    <property type="entry name" value="AraC_E-bd"/>
</dbReference>
<comment type="caution">
    <text evidence="2">The sequence shown here is derived from an EMBL/GenBank/DDBJ whole genome shotgun (WGS) entry which is preliminary data.</text>
</comment>
<name>A0ABT9W5K9_9BACI</name>
<dbReference type="InterPro" id="IPR029441">
    <property type="entry name" value="Cass2"/>
</dbReference>
<sequence length="154" mass="17688">MKIQKHNERKFVGIHVIADSIEEYPPKIKVAVSELEKRISKINHVIDANMFYGLHKVNGQDDEDGYWNGVEIESFAETPAGMDEIVVPAAEYATIFHEGTPEAIHSSYEKLYHEINASDFQADPNAWTVEEYVHNRQEKDLIRTTLYIPIKSKD</sequence>
<dbReference type="SMART" id="SM00871">
    <property type="entry name" value="AraC_E_bind"/>
    <property type="match status" value="1"/>
</dbReference>
<dbReference type="InterPro" id="IPR011256">
    <property type="entry name" value="Reg_factor_effector_dom_sf"/>
</dbReference>